<evidence type="ECO:0000256" key="1">
    <source>
        <dbReference type="SAM" id="MobiDB-lite"/>
    </source>
</evidence>
<dbReference type="Proteomes" id="UP001140453">
    <property type="component" value="Unassembled WGS sequence"/>
</dbReference>
<proteinExistence type="predicted"/>
<name>A0A9W8YZY5_9PEZI</name>
<dbReference type="AlphaFoldDB" id="A0A9W8YZY5"/>
<gene>
    <name evidence="2" type="ORF">N0V93_003184</name>
</gene>
<accession>A0A9W8YZY5</accession>
<evidence type="ECO:0000313" key="2">
    <source>
        <dbReference type="EMBL" id="KAJ4393967.1"/>
    </source>
</evidence>
<reference evidence="2" key="1">
    <citation type="submission" date="2022-10" db="EMBL/GenBank/DDBJ databases">
        <title>Tapping the CABI collections for fungal endophytes: first genome assemblies for Collariella, Neodidymelliopsis, Ascochyta clinopodiicola, Didymella pomorum, Didymosphaeria variabile, Neocosmospora piperis and Neocucurbitaria cava.</title>
        <authorList>
            <person name="Hill R."/>
        </authorList>
    </citation>
    <scope>NUCLEOTIDE SEQUENCE</scope>
    <source>
        <strain evidence="2">IMI 355082</strain>
    </source>
</reference>
<feature type="region of interest" description="Disordered" evidence="1">
    <location>
        <begin position="1"/>
        <end position="62"/>
    </location>
</feature>
<dbReference type="OrthoDB" id="10012048at2759"/>
<sequence length="291" mass="32523">MPNLAGSKRPASTPSASPSKAASKRSRTKYDYGDDDDPDSSPEDIWSAEDADSASWDSEDDLLGDFMPKSTAHFMSISSDDDDGDVGDEIGYNVCCCKNLTFPELPSITAQPSPSTSTKCRCGATSVIGIPTSCACSEWGYACRAETCGCHGGLACRNPFNKIDVPSIFGPDPIALHDCFIAWMLELNDVQVEQINTKFLFELAVRNSHLIEDMTEYNEPYLEWRTKWEATPKSEQDIEVELQQEMNRMAFAKNEFSMDVFYSFCRQPGRWESANDTWHCRTCAHCLTWTE</sequence>
<comment type="caution">
    <text evidence="2">The sequence shown here is derived from an EMBL/GenBank/DDBJ whole genome shotgun (WGS) entry which is preliminary data.</text>
</comment>
<organism evidence="2 3">
    <name type="scientific">Gnomoniopsis smithogilvyi</name>
    <dbReference type="NCBI Taxonomy" id="1191159"/>
    <lineage>
        <taxon>Eukaryota</taxon>
        <taxon>Fungi</taxon>
        <taxon>Dikarya</taxon>
        <taxon>Ascomycota</taxon>
        <taxon>Pezizomycotina</taxon>
        <taxon>Sordariomycetes</taxon>
        <taxon>Sordariomycetidae</taxon>
        <taxon>Diaporthales</taxon>
        <taxon>Gnomoniaceae</taxon>
        <taxon>Gnomoniopsis</taxon>
    </lineage>
</organism>
<dbReference type="EMBL" id="JAPEVB010000002">
    <property type="protein sequence ID" value="KAJ4393967.1"/>
    <property type="molecule type" value="Genomic_DNA"/>
</dbReference>
<evidence type="ECO:0000313" key="3">
    <source>
        <dbReference type="Proteomes" id="UP001140453"/>
    </source>
</evidence>
<protein>
    <submittedName>
        <fullName evidence="2">Uncharacterized protein</fullName>
    </submittedName>
</protein>
<keyword evidence="3" id="KW-1185">Reference proteome</keyword>
<feature type="compositionally biased region" description="Low complexity" evidence="1">
    <location>
        <begin position="7"/>
        <end position="21"/>
    </location>
</feature>
<feature type="compositionally biased region" description="Acidic residues" evidence="1">
    <location>
        <begin position="33"/>
        <end position="62"/>
    </location>
</feature>